<evidence type="ECO:0000313" key="2">
    <source>
        <dbReference type="EMBL" id="PNY81383.1"/>
    </source>
</evidence>
<dbReference type="RefSeq" id="WP_103311826.1">
    <property type="nucleotide sequence ID" value="NZ_PPPD01000001.1"/>
</dbReference>
<accession>A0A2K3UXW6</accession>
<protein>
    <submittedName>
        <fullName evidence="2">Uncharacterized protein</fullName>
    </submittedName>
</protein>
<evidence type="ECO:0000313" key="3">
    <source>
        <dbReference type="Proteomes" id="UP000236379"/>
    </source>
</evidence>
<dbReference type="Proteomes" id="UP000236379">
    <property type="component" value="Unassembled WGS sequence"/>
</dbReference>
<gene>
    <name evidence="2" type="ORF">CVO96_08295</name>
</gene>
<evidence type="ECO:0000256" key="1">
    <source>
        <dbReference type="SAM" id="SignalP"/>
    </source>
</evidence>
<name>A0A2K3UXW6_9DEIO</name>
<feature type="signal peptide" evidence="1">
    <location>
        <begin position="1"/>
        <end position="21"/>
    </location>
</feature>
<sequence>MRVRVLPLLLSLPLLCPGAQARGGGGAPPFAAPPPVVRPGQVWTLDATTAQGERFQTALQVGRAAPTGTPATYRADRGVLILDAPRGSLVALDLQDARAGGLGLACVVTGSLGAPVLEGVLAVGPLGELPARLEQALAVVGVARTPAERAEASRELGLGTCRLTLGR</sequence>
<organism evidence="2 3">
    <name type="scientific">Deinococcus koreensis</name>
    <dbReference type="NCBI Taxonomy" id="2054903"/>
    <lineage>
        <taxon>Bacteria</taxon>
        <taxon>Thermotogati</taxon>
        <taxon>Deinococcota</taxon>
        <taxon>Deinococci</taxon>
        <taxon>Deinococcales</taxon>
        <taxon>Deinococcaceae</taxon>
        <taxon>Deinococcus</taxon>
    </lineage>
</organism>
<proteinExistence type="predicted"/>
<feature type="chain" id="PRO_5014401169" evidence="1">
    <location>
        <begin position="22"/>
        <end position="167"/>
    </location>
</feature>
<dbReference type="OrthoDB" id="74152at2"/>
<comment type="caution">
    <text evidence="2">The sequence shown here is derived from an EMBL/GenBank/DDBJ whole genome shotgun (WGS) entry which is preliminary data.</text>
</comment>
<keyword evidence="1" id="KW-0732">Signal</keyword>
<keyword evidence="3" id="KW-1185">Reference proteome</keyword>
<dbReference type="AlphaFoldDB" id="A0A2K3UXW6"/>
<dbReference type="EMBL" id="PPPD01000001">
    <property type="protein sequence ID" value="PNY81383.1"/>
    <property type="molecule type" value="Genomic_DNA"/>
</dbReference>
<reference evidence="2 3" key="1">
    <citation type="submission" date="2018-01" db="EMBL/GenBank/DDBJ databases">
        <title>Deinococcus koreensis sp. nov., a radiation-resistant bacterium isolated from river water.</title>
        <authorList>
            <person name="Choi A."/>
        </authorList>
    </citation>
    <scope>NUCLEOTIDE SEQUENCE [LARGE SCALE GENOMIC DNA]</scope>
    <source>
        <strain evidence="2 3">SJW1-2</strain>
    </source>
</reference>